<dbReference type="PANTHER" id="PTHR35190">
    <property type="entry name" value="PROTEIN DCD1B"/>
    <property type="match status" value="1"/>
</dbReference>
<dbReference type="PANTHER" id="PTHR35190:SF2">
    <property type="entry name" value="PROTEIN DCD1B"/>
    <property type="match status" value="1"/>
</dbReference>
<dbReference type="Gene3D" id="3.60.60.30">
    <property type="match status" value="1"/>
</dbReference>
<evidence type="ECO:0000313" key="1">
    <source>
        <dbReference type="EMBL" id="QHT77689.1"/>
    </source>
</evidence>
<dbReference type="NCBIfam" id="NF040521">
    <property type="entry name" value="C45_proenzyme"/>
    <property type="match status" value="1"/>
</dbReference>
<accession>A0A6C0HB03</accession>
<reference evidence="1" key="1">
    <citation type="journal article" date="2020" name="Nature">
        <title>Giant virus diversity and host interactions through global metagenomics.</title>
        <authorList>
            <person name="Schulz F."/>
            <person name="Roux S."/>
            <person name="Paez-Espino D."/>
            <person name="Jungbluth S."/>
            <person name="Walsh D.A."/>
            <person name="Denef V.J."/>
            <person name="McMahon K.D."/>
            <person name="Konstantinidis K.T."/>
            <person name="Eloe-Fadrosh E.A."/>
            <person name="Kyrpides N.C."/>
            <person name="Woyke T."/>
        </authorList>
    </citation>
    <scope>NUCLEOTIDE SEQUENCE</scope>
    <source>
        <strain evidence="1">GVMAG-M-3300023179-90</strain>
    </source>
</reference>
<proteinExistence type="predicted"/>
<dbReference type="EMBL" id="MN739920">
    <property type="protein sequence ID" value="QHT77689.1"/>
    <property type="molecule type" value="Genomic_DNA"/>
</dbReference>
<dbReference type="InterPro" id="IPR047794">
    <property type="entry name" value="C45_proenzyme-like"/>
</dbReference>
<dbReference type="InterPro" id="IPR047803">
    <property type="entry name" value="DCD1A/B-like"/>
</dbReference>
<protein>
    <submittedName>
        <fullName evidence="1">Uncharacterized protein</fullName>
    </submittedName>
</protein>
<sequence length="463" mass="52885">MSTSNKSIKLTKTKSKKNNTKKIKRTLDETIEKPILHGEMIEEKDGWHIAHIYGNPYERGFAHGYLFRNQFKKVLKVFPFIVKIDFKVSLRTFINKCNTLIKPKVKKHFPEFYEEIKGICAGLKYGNIDVSVDYIIAWNSIMSMSEIFDKNLQRCSAFIACGNSTEKGDIVMAHNTHSDYATGQLLNIVLYVTPEKGHPFVMQTMPGSIASTSDWFLCGSGIIGCETTIGDISYKPKFGTPFFCRIRQAMQYGDTLDDYVRIMTTNNAGDYACSWLLGNIKTNEIMLFELGLKIKNIQRTHNGVFYGMNSAMSQELRDKETKDKDFGNVKTSCGSRHMRLNELLNETYHGKINMENSKKIISDHYDCFLKKQILNKKGICNHSDLDGEKGKRSPYFPRGCTDGKVVNSEMAAKLSFVGRFGASCGEPFIVDKFIKNHPEYKDWAKVLEDRPRQKWSNITLEKI</sequence>
<name>A0A6C0HB03_9ZZZZ</name>
<organism evidence="1">
    <name type="scientific">viral metagenome</name>
    <dbReference type="NCBI Taxonomy" id="1070528"/>
    <lineage>
        <taxon>unclassified sequences</taxon>
        <taxon>metagenomes</taxon>
        <taxon>organismal metagenomes</taxon>
    </lineage>
</organism>
<dbReference type="AlphaFoldDB" id="A0A6C0HB03"/>